<protein>
    <submittedName>
        <fullName evidence="2">Uncharacterized protein</fullName>
    </submittedName>
</protein>
<reference evidence="3" key="1">
    <citation type="journal article" date="2017" name="Cell">
        <title>Insights into land plant evolution garnered from the Marchantia polymorpha genome.</title>
        <authorList>
            <person name="Bowman J.L."/>
            <person name="Kohchi T."/>
            <person name="Yamato K.T."/>
            <person name="Jenkins J."/>
            <person name="Shu S."/>
            <person name="Ishizaki K."/>
            <person name="Yamaoka S."/>
            <person name="Nishihama R."/>
            <person name="Nakamura Y."/>
            <person name="Berger F."/>
            <person name="Adam C."/>
            <person name="Aki S.S."/>
            <person name="Althoff F."/>
            <person name="Araki T."/>
            <person name="Arteaga-Vazquez M.A."/>
            <person name="Balasubrmanian S."/>
            <person name="Barry K."/>
            <person name="Bauer D."/>
            <person name="Boehm C.R."/>
            <person name="Briginshaw L."/>
            <person name="Caballero-Perez J."/>
            <person name="Catarino B."/>
            <person name="Chen F."/>
            <person name="Chiyoda S."/>
            <person name="Chovatia M."/>
            <person name="Davies K.M."/>
            <person name="Delmans M."/>
            <person name="Demura T."/>
            <person name="Dierschke T."/>
            <person name="Dolan L."/>
            <person name="Dorantes-Acosta A.E."/>
            <person name="Eklund D.M."/>
            <person name="Florent S.N."/>
            <person name="Flores-Sandoval E."/>
            <person name="Fujiyama A."/>
            <person name="Fukuzawa H."/>
            <person name="Galik B."/>
            <person name="Grimanelli D."/>
            <person name="Grimwood J."/>
            <person name="Grossniklaus U."/>
            <person name="Hamada T."/>
            <person name="Haseloff J."/>
            <person name="Hetherington A.J."/>
            <person name="Higo A."/>
            <person name="Hirakawa Y."/>
            <person name="Hundley H.N."/>
            <person name="Ikeda Y."/>
            <person name="Inoue K."/>
            <person name="Inoue S.I."/>
            <person name="Ishida S."/>
            <person name="Jia Q."/>
            <person name="Kakita M."/>
            <person name="Kanazawa T."/>
            <person name="Kawai Y."/>
            <person name="Kawashima T."/>
            <person name="Kennedy M."/>
            <person name="Kinose K."/>
            <person name="Kinoshita T."/>
            <person name="Kohara Y."/>
            <person name="Koide E."/>
            <person name="Komatsu K."/>
            <person name="Kopischke S."/>
            <person name="Kubo M."/>
            <person name="Kyozuka J."/>
            <person name="Lagercrantz U."/>
            <person name="Lin S.S."/>
            <person name="Lindquist E."/>
            <person name="Lipzen A.M."/>
            <person name="Lu C.W."/>
            <person name="De Luna E."/>
            <person name="Martienssen R.A."/>
            <person name="Minamino N."/>
            <person name="Mizutani M."/>
            <person name="Mizutani M."/>
            <person name="Mochizuki N."/>
            <person name="Monte I."/>
            <person name="Mosher R."/>
            <person name="Nagasaki H."/>
            <person name="Nakagami H."/>
            <person name="Naramoto S."/>
            <person name="Nishitani K."/>
            <person name="Ohtani M."/>
            <person name="Okamoto T."/>
            <person name="Okumura M."/>
            <person name="Phillips J."/>
            <person name="Pollak B."/>
            <person name="Reinders A."/>
            <person name="Rovekamp M."/>
            <person name="Sano R."/>
            <person name="Sawa S."/>
            <person name="Schmid M.W."/>
            <person name="Shirakawa M."/>
            <person name="Solano R."/>
            <person name="Spunde A."/>
            <person name="Suetsugu N."/>
            <person name="Sugano S."/>
            <person name="Sugiyama A."/>
            <person name="Sun R."/>
            <person name="Suzuki Y."/>
            <person name="Takenaka M."/>
            <person name="Takezawa D."/>
            <person name="Tomogane H."/>
            <person name="Tsuzuki M."/>
            <person name="Ueda T."/>
            <person name="Umeda M."/>
            <person name="Ward J.M."/>
            <person name="Watanabe Y."/>
            <person name="Yazaki K."/>
            <person name="Yokoyama R."/>
            <person name="Yoshitake Y."/>
            <person name="Yotsui I."/>
            <person name="Zachgo S."/>
            <person name="Schmutz J."/>
        </authorList>
    </citation>
    <scope>NUCLEOTIDE SEQUENCE [LARGE SCALE GENOMIC DNA]</scope>
    <source>
        <strain evidence="3">Tak-1</strain>
    </source>
</reference>
<evidence type="ECO:0000313" key="2">
    <source>
        <dbReference type="EMBL" id="PTQ27607.1"/>
    </source>
</evidence>
<organism evidence="2 3">
    <name type="scientific">Marchantia polymorpha</name>
    <name type="common">Common liverwort</name>
    <name type="synonym">Marchantia aquatica</name>
    <dbReference type="NCBI Taxonomy" id="3197"/>
    <lineage>
        <taxon>Eukaryota</taxon>
        <taxon>Viridiplantae</taxon>
        <taxon>Streptophyta</taxon>
        <taxon>Embryophyta</taxon>
        <taxon>Marchantiophyta</taxon>
        <taxon>Marchantiopsida</taxon>
        <taxon>Marchantiidae</taxon>
        <taxon>Marchantiales</taxon>
        <taxon>Marchantiaceae</taxon>
        <taxon>Marchantia</taxon>
    </lineage>
</organism>
<dbReference type="EMBL" id="KZ772858">
    <property type="protein sequence ID" value="PTQ27607.1"/>
    <property type="molecule type" value="Genomic_DNA"/>
</dbReference>
<name>A0A2R6W173_MARPO</name>
<evidence type="ECO:0000256" key="1">
    <source>
        <dbReference type="SAM" id="MobiDB-lite"/>
    </source>
</evidence>
<sequence length="87" mass="9421">MMSTQRGSITPASWTEAHLLRAGPWVPTLTDKDPSLVSASGRFSTVLLRSVSKYRVSSGESEQGGASQRLVRSPIDPKSTGRTKFDI</sequence>
<feature type="compositionally biased region" description="Low complexity" evidence="1">
    <location>
        <begin position="57"/>
        <end position="68"/>
    </location>
</feature>
<feature type="region of interest" description="Disordered" evidence="1">
    <location>
        <begin position="55"/>
        <end position="87"/>
    </location>
</feature>
<dbReference type="AlphaFoldDB" id="A0A2R6W173"/>
<proteinExistence type="predicted"/>
<keyword evidence="3" id="KW-1185">Reference proteome</keyword>
<gene>
    <name evidence="2" type="ORF">MARPO_0190s0004</name>
</gene>
<evidence type="ECO:0000313" key="3">
    <source>
        <dbReference type="Proteomes" id="UP000244005"/>
    </source>
</evidence>
<accession>A0A2R6W173</accession>
<dbReference type="Gramene" id="Mp5g20080.1">
    <property type="protein sequence ID" value="Mp5g20080.1.cds1"/>
    <property type="gene ID" value="Mp5g20080"/>
</dbReference>
<dbReference type="Proteomes" id="UP000244005">
    <property type="component" value="Unassembled WGS sequence"/>
</dbReference>